<dbReference type="InterPro" id="IPR029472">
    <property type="entry name" value="Copia-like_N"/>
</dbReference>
<feature type="domain" description="Retrotransposon Copia-like N-terminal" evidence="1">
    <location>
        <begin position="10"/>
        <end position="53"/>
    </location>
</feature>
<reference evidence="2" key="1">
    <citation type="submission" date="2014-07" db="EMBL/GenBank/DDBJ databases">
        <title>Identification of a novel salt tolerance gene in wild soybean by whole-genome sequencing.</title>
        <authorList>
            <person name="Lam H.-M."/>
            <person name="Qi X."/>
            <person name="Li M.-W."/>
            <person name="Liu X."/>
            <person name="Xie M."/>
            <person name="Ni M."/>
            <person name="Xu X."/>
        </authorList>
    </citation>
    <scope>NUCLEOTIDE SEQUENCE [LARGE SCALE GENOMIC DNA]</scope>
    <source>
        <tissue evidence="2">Root</tissue>
    </source>
</reference>
<protein>
    <recommendedName>
        <fullName evidence="1">Retrotransposon Copia-like N-terminal domain-containing protein</fullName>
    </recommendedName>
</protein>
<gene>
    <name evidence="2" type="ORF">glysoja_032958</name>
</gene>
<feature type="non-terminal residue" evidence="2">
    <location>
        <position position="1"/>
    </location>
</feature>
<evidence type="ECO:0000313" key="2">
    <source>
        <dbReference type="EMBL" id="KHN34782.1"/>
    </source>
</evidence>
<name>A0A0B2RSM8_GLYSO</name>
<sequence length="53" mass="6226">QDFFNPYFIHSNENPSNKIVTTVLDGSNYHDWAQAMTMVFKMKNKLRFIDGTI</sequence>
<accession>A0A0B2RSM8</accession>
<dbReference type="PANTHER" id="PTHR37610:SF55">
    <property type="entry name" value="RETROTRANSPOSON COPIA-LIKE N-TERMINAL DOMAIN-CONTAINING PROTEIN"/>
    <property type="match status" value="1"/>
</dbReference>
<dbReference type="PANTHER" id="PTHR37610">
    <property type="entry name" value="CCHC-TYPE DOMAIN-CONTAINING PROTEIN"/>
    <property type="match status" value="1"/>
</dbReference>
<dbReference type="AlphaFoldDB" id="A0A0B2RSM8"/>
<organism evidence="2">
    <name type="scientific">Glycine soja</name>
    <name type="common">Wild soybean</name>
    <dbReference type="NCBI Taxonomy" id="3848"/>
    <lineage>
        <taxon>Eukaryota</taxon>
        <taxon>Viridiplantae</taxon>
        <taxon>Streptophyta</taxon>
        <taxon>Embryophyta</taxon>
        <taxon>Tracheophyta</taxon>
        <taxon>Spermatophyta</taxon>
        <taxon>Magnoliopsida</taxon>
        <taxon>eudicotyledons</taxon>
        <taxon>Gunneridae</taxon>
        <taxon>Pentapetalae</taxon>
        <taxon>rosids</taxon>
        <taxon>fabids</taxon>
        <taxon>Fabales</taxon>
        <taxon>Fabaceae</taxon>
        <taxon>Papilionoideae</taxon>
        <taxon>50 kb inversion clade</taxon>
        <taxon>NPAAA clade</taxon>
        <taxon>indigoferoid/millettioid clade</taxon>
        <taxon>Phaseoleae</taxon>
        <taxon>Glycine</taxon>
        <taxon>Glycine subgen. Soja</taxon>
    </lineage>
</organism>
<feature type="non-terminal residue" evidence="2">
    <location>
        <position position="53"/>
    </location>
</feature>
<dbReference type="EMBL" id="KN648803">
    <property type="protein sequence ID" value="KHN34782.1"/>
    <property type="molecule type" value="Genomic_DNA"/>
</dbReference>
<evidence type="ECO:0000259" key="1">
    <source>
        <dbReference type="Pfam" id="PF14244"/>
    </source>
</evidence>
<proteinExistence type="predicted"/>
<dbReference type="Pfam" id="PF14244">
    <property type="entry name" value="Retrotran_gag_3"/>
    <property type="match status" value="1"/>
</dbReference>
<dbReference type="Proteomes" id="UP000053555">
    <property type="component" value="Unassembled WGS sequence"/>
</dbReference>